<gene>
    <name evidence="2" type="ORF">BN873_980015</name>
</gene>
<reference evidence="2" key="1">
    <citation type="submission" date="2013-07" db="EMBL/GenBank/DDBJ databases">
        <authorList>
            <person name="McIlroy S."/>
        </authorList>
    </citation>
    <scope>NUCLEOTIDE SEQUENCE [LARGE SCALE GENOMIC DNA]</scope>
    <source>
        <strain evidence="2">Run_A_D11</strain>
    </source>
</reference>
<dbReference type="Proteomes" id="UP000035760">
    <property type="component" value="Unassembled WGS sequence"/>
</dbReference>
<proteinExistence type="predicted"/>
<sequence length="319" mass="34987">MRFRTRLMALVAGMIALIIVLLFGGWWASGRLLDATDFAYQQGLKLTQIVDTAREAQIAFQRQVQEWKNVLIRGSDLELRNKHWQGFEAQEAKMDKMLQSLSSNLSTLSMEEPTKEVKKTIAEHKLLGERYRKALDKQAVLDVKAQAAIDLEVRGMDRSTSAGIDSLVADLQKRVAQRFGDEAATVRSNTSNQVFTAALVTLLLTGLLVAVAVALSHSVLTALGTDPEDAVTATSRMARGDLTERLNAKTPASLIGALEMMQSRLRNISLAIRTVADDITARANGLSQTSERDALLADVGRLRDAIGRIRIDREAGKSS</sequence>
<name>W6MBN8_9GAMM</name>
<organism evidence="2 3">
    <name type="scientific">Candidatus Competibacter denitrificans Run_A_D11</name>
    <dbReference type="NCBI Taxonomy" id="1400863"/>
    <lineage>
        <taxon>Bacteria</taxon>
        <taxon>Pseudomonadati</taxon>
        <taxon>Pseudomonadota</taxon>
        <taxon>Gammaproteobacteria</taxon>
        <taxon>Candidatus Competibacteraceae</taxon>
        <taxon>Candidatus Competibacter</taxon>
    </lineage>
</organism>
<keyword evidence="3" id="KW-1185">Reference proteome</keyword>
<keyword evidence="1" id="KW-0472">Membrane</keyword>
<comment type="caution">
    <text evidence="2">The sequence shown here is derived from an EMBL/GenBank/DDBJ whole genome shotgun (WGS) entry which is preliminary data.</text>
</comment>
<protein>
    <recommendedName>
        <fullName evidence="4">Methyl-accepting chemotaxis protein</fullName>
    </recommendedName>
</protein>
<dbReference type="RefSeq" id="WP_048676632.1">
    <property type="nucleotide sequence ID" value="NZ_CBTJ020000111.1"/>
</dbReference>
<keyword evidence="1" id="KW-0812">Transmembrane</keyword>
<dbReference type="STRING" id="1400863.BN873_980015"/>
<dbReference type="OrthoDB" id="6052907at2"/>
<keyword evidence="1" id="KW-1133">Transmembrane helix</keyword>
<reference evidence="2" key="2">
    <citation type="submission" date="2014-03" db="EMBL/GenBank/DDBJ databases">
        <title>Candidatus Competibacter-lineage genomes retrieved from metagenomes reveal functional metabolic diversity.</title>
        <authorList>
            <person name="McIlroy S.J."/>
            <person name="Albertsen M."/>
            <person name="Andresen E.K."/>
            <person name="Saunders A.M."/>
            <person name="Kristiansen R."/>
            <person name="Stokholm-Bjerregaard M."/>
            <person name="Nielsen K.L."/>
            <person name="Nielsen P.H."/>
        </authorList>
    </citation>
    <scope>NUCLEOTIDE SEQUENCE</scope>
    <source>
        <strain evidence="2">Run_A_D11</strain>
    </source>
</reference>
<accession>W6MBN8</accession>
<dbReference type="EMBL" id="CBTJ020000111">
    <property type="protein sequence ID" value="CDI04414.1"/>
    <property type="molecule type" value="Genomic_DNA"/>
</dbReference>
<evidence type="ECO:0000256" key="1">
    <source>
        <dbReference type="SAM" id="Phobius"/>
    </source>
</evidence>
<dbReference type="AlphaFoldDB" id="W6MBN8"/>
<evidence type="ECO:0000313" key="2">
    <source>
        <dbReference type="EMBL" id="CDI04414.1"/>
    </source>
</evidence>
<feature type="transmembrane region" description="Helical" evidence="1">
    <location>
        <begin position="194"/>
        <end position="215"/>
    </location>
</feature>
<evidence type="ECO:0000313" key="3">
    <source>
        <dbReference type="Proteomes" id="UP000035760"/>
    </source>
</evidence>
<evidence type="ECO:0008006" key="4">
    <source>
        <dbReference type="Google" id="ProtNLM"/>
    </source>
</evidence>
<feature type="transmembrane region" description="Helical" evidence="1">
    <location>
        <begin position="7"/>
        <end position="28"/>
    </location>
</feature>